<keyword evidence="1" id="KW-0479">Metal-binding</keyword>
<dbReference type="Proteomes" id="UP000007800">
    <property type="component" value="Unassembled WGS sequence"/>
</dbReference>
<dbReference type="GeneID" id="9056498"/>
<proteinExistence type="predicted"/>
<evidence type="ECO:0000313" key="3">
    <source>
        <dbReference type="EMBL" id="EER13050.1"/>
    </source>
</evidence>
<accession>C5KR40</accession>
<reference evidence="3 4" key="1">
    <citation type="submission" date="2008-07" db="EMBL/GenBank/DDBJ databases">
        <authorList>
            <person name="El-Sayed N."/>
            <person name="Caler E."/>
            <person name="Inman J."/>
            <person name="Amedeo P."/>
            <person name="Hass B."/>
            <person name="Wortman J."/>
        </authorList>
    </citation>
    <scope>NUCLEOTIDE SEQUENCE [LARGE SCALE GENOMIC DNA]</scope>
    <source>
        <strain evidence="4">ATCC 50983 / TXsc</strain>
    </source>
</reference>
<protein>
    <recommendedName>
        <fullName evidence="2">CCHC-type domain-containing protein</fullName>
    </recommendedName>
</protein>
<dbReference type="AlphaFoldDB" id="C5KR40"/>
<evidence type="ECO:0000256" key="1">
    <source>
        <dbReference type="PROSITE-ProRule" id="PRU00047"/>
    </source>
</evidence>
<dbReference type="EMBL" id="GG675698">
    <property type="protein sequence ID" value="EER13050.1"/>
    <property type="molecule type" value="Genomic_DNA"/>
</dbReference>
<sequence length="348" mass="39180">MEATVDTALDGMTKVYCTLIEENRRLSMKLLEAKEKQPLAAAPKTYLEAVASHIQRYPLSVQTKKPPAQLHQKRVTVRIDDLPESKQERETKLTQCRDKVVDRIGQDKLKVNKVRIREGDLVISVNESESPEEVRRSIGEIHGVSARVSRSLDPEVVVFTKALPMRVAEEELISQIKSYHPSLDTTAWHVVRAHRSFVILRMSLADRNKCMGPMKGSVFVRGCRLPARDYVGVSVCYDCGQVHAPNRKGEPVKRCRKKEDGSYSLQCIHCGQHGHCRNSCPKKDQNIEVNALKCTLCDKTGHSAHRGDLCPQKIAALKARLRKTDYGEGEAFVPFNWAFNLGEIGIDQ</sequence>
<organism evidence="4">
    <name type="scientific">Perkinsus marinus (strain ATCC 50983 / TXsc)</name>
    <dbReference type="NCBI Taxonomy" id="423536"/>
    <lineage>
        <taxon>Eukaryota</taxon>
        <taxon>Sar</taxon>
        <taxon>Alveolata</taxon>
        <taxon>Perkinsozoa</taxon>
        <taxon>Perkinsea</taxon>
        <taxon>Perkinsida</taxon>
        <taxon>Perkinsidae</taxon>
        <taxon>Perkinsus</taxon>
    </lineage>
</organism>
<gene>
    <name evidence="3" type="ORF">Pmar_PMAR013586</name>
</gene>
<dbReference type="PROSITE" id="PS50158">
    <property type="entry name" value="ZF_CCHC"/>
    <property type="match status" value="1"/>
</dbReference>
<dbReference type="GO" id="GO:0008270">
    <property type="term" value="F:zinc ion binding"/>
    <property type="evidence" value="ECO:0007669"/>
    <property type="project" value="UniProtKB-KW"/>
</dbReference>
<dbReference type="InterPro" id="IPR001878">
    <property type="entry name" value="Znf_CCHC"/>
</dbReference>
<feature type="domain" description="CCHC-type" evidence="2">
    <location>
        <begin position="267"/>
        <end position="282"/>
    </location>
</feature>
<keyword evidence="1" id="KW-0862">Zinc</keyword>
<name>C5KR40_PERM5</name>
<evidence type="ECO:0000259" key="2">
    <source>
        <dbReference type="PROSITE" id="PS50158"/>
    </source>
</evidence>
<dbReference type="GO" id="GO:0003676">
    <property type="term" value="F:nucleic acid binding"/>
    <property type="evidence" value="ECO:0007669"/>
    <property type="project" value="InterPro"/>
</dbReference>
<dbReference type="RefSeq" id="XP_002781255.1">
    <property type="nucleotide sequence ID" value="XM_002781209.1"/>
</dbReference>
<evidence type="ECO:0000313" key="4">
    <source>
        <dbReference type="Proteomes" id="UP000007800"/>
    </source>
</evidence>
<dbReference type="OrthoDB" id="6775559at2759"/>
<dbReference type="InParanoid" id="C5KR40"/>
<keyword evidence="1" id="KW-0863">Zinc-finger</keyword>
<keyword evidence="4" id="KW-1185">Reference proteome</keyword>